<dbReference type="HOGENOM" id="CLU_1458089_0_0_1"/>
<feature type="region of interest" description="Disordered" evidence="1">
    <location>
        <begin position="1"/>
        <end position="162"/>
    </location>
</feature>
<feature type="compositionally biased region" description="Polar residues" evidence="1">
    <location>
        <begin position="76"/>
        <end position="85"/>
    </location>
</feature>
<dbReference type="EnsemblProtists" id="EOD14608">
    <property type="protein sequence ID" value="EOD14608"/>
    <property type="gene ID" value="EMIHUDRAFT_432533"/>
</dbReference>
<dbReference type="AlphaFoldDB" id="A0A0D3ITM3"/>
<feature type="compositionally biased region" description="Low complexity" evidence="1">
    <location>
        <begin position="55"/>
        <end position="75"/>
    </location>
</feature>
<dbReference type="RefSeq" id="XP_005767037.1">
    <property type="nucleotide sequence ID" value="XM_005766980.1"/>
</dbReference>
<proteinExistence type="predicted"/>
<feature type="compositionally biased region" description="Low complexity" evidence="1">
    <location>
        <begin position="95"/>
        <end position="116"/>
    </location>
</feature>
<organism evidence="2 3">
    <name type="scientific">Emiliania huxleyi (strain CCMP1516)</name>
    <dbReference type="NCBI Taxonomy" id="280463"/>
    <lineage>
        <taxon>Eukaryota</taxon>
        <taxon>Haptista</taxon>
        <taxon>Haptophyta</taxon>
        <taxon>Prymnesiophyceae</taxon>
        <taxon>Isochrysidales</taxon>
        <taxon>Noelaerhabdaceae</taxon>
        <taxon>Emiliania</taxon>
    </lineage>
</organism>
<protein>
    <submittedName>
        <fullName evidence="2">Uncharacterized protein</fullName>
    </submittedName>
</protein>
<reference evidence="2" key="2">
    <citation type="submission" date="2024-10" db="UniProtKB">
        <authorList>
            <consortium name="EnsemblProtists"/>
        </authorList>
    </citation>
    <scope>IDENTIFICATION</scope>
</reference>
<dbReference type="KEGG" id="ehx:EMIHUDRAFT_432533"/>
<name>A0A0D3ITM3_EMIH1</name>
<sequence length="186" mass="19702">RPNRPPLRRRVRRRRRRRLGHRRRGLRLPRRGPCQRAGPPITSHISTALAAPRVSGSASLRAPASAPPRATATGRSAPSSSSAGCPTSAAPTEESAGPRSPPTSRAPRASSRPRPACTLSDRSPSQTRPRACSSWRCPPRWPRRPFSSPPPAATCEAAPPSLAGRVGRVCRAGLSSCGPEGEQLAG</sequence>
<dbReference type="GeneID" id="17260893"/>
<keyword evidence="3" id="KW-1185">Reference proteome</keyword>
<dbReference type="Proteomes" id="UP000013827">
    <property type="component" value="Unassembled WGS sequence"/>
</dbReference>
<evidence type="ECO:0000313" key="3">
    <source>
        <dbReference type="Proteomes" id="UP000013827"/>
    </source>
</evidence>
<accession>A0A0D3ITM3</accession>
<evidence type="ECO:0000256" key="1">
    <source>
        <dbReference type="SAM" id="MobiDB-lite"/>
    </source>
</evidence>
<reference evidence="3" key="1">
    <citation type="journal article" date="2013" name="Nature">
        <title>Pan genome of the phytoplankton Emiliania underpins its global distribution.</title>
        <authorList>
            <person name="Read B.A."/>
            <person name="Kegel J."/>
            <person name="Klute M.J."/>
            <person name="Kuo A."/>
            <person name="Lefebvre S.C."/>
            <person name="Maumus F."/>
            <person name="Mayer C."/>
            <person name="Miller J."/>
            <person name="Monier A."/>
            <person name="Salamov A."/>
            <person name="Young J."/>
            <person name="Aguilar M."/>
            <person name="Claverie J.M."/>
            <person name="Frickenhaus S."/>
            <person name="Gonzalez K."/>
            <person name="Herman E.K."/>
            <person name="Lin Y.C."/>
            <person name="Napier J."/>
            <person name="Ogata H."/>
            <person name="Sarno A.F."/>
            <person name="Shmutz J."/>
            <person name="Schroeder D."/>
            <person name="de Vargas C."/>
            <person name="Verret F."/>
            <person name="von Dassow P."/>
            <person name="Valentin K."/>
            <person name="Van de Peer Y."/>
            <person name="Wheeler G."/>
            <person name="Dacks J.B."/>
            <person name="Delwiche C.F."/>
            <person name="Dyhrman S.T."/>
            <person name="Glockner G."/>
            <person name="John U."/>
            <person name="Richards T."/>
            <person name="Worden A.Z."/>
            <person name="Zhang X."/>
            <person name="Grigoriev I.V."/>
            <person name="Allen A.E."/>
            <person name="Bidle K."/>
            <person name="Borodovsky M."/>
            <person name="Bowler C."/>
            <person name="Brownlee C."/>
            <person name="Cock J.M."/>
            <person name="Elias M."/>
            <person name="Gladyshev V.N."/>
            <person name="Groth M."/>
            <person name="Guda C."/>
            <person name="Hadaegh A."/>
            <person name="Iglesias-Rodriguez M.D."/>
            <person name="Jenkins J."/>
            <person name="Jones B.M."/>
            <person name="Lawson T."/>
            <person name="Leese F."/>
            <person name="Lindquist E."/>
            <person name="Lobanov A."/>
            <person name="Lomsadze A."/>
            <person name="Malik S.B."/>
            <person name="Marsh M.E."/>
            <person name="Mackinder L."/>
            <person name="Mock T."/>
            <person name="Mueller-Roeber B."/>
            <person name="Pagarete A."/>
            <person name="Parker M."/>
            <person name="Probert I."/>
            <person name="Quesneville H."/>
            <person name="Raines C."/>
            <person name="Rensing S.A."/>
            <person name="Riano-Pachon D.M."/>
            <person name="Richier S."/>
            <person name="Rokitta S."/>
            <person name="Shiraiwa Y."/>
            <person name="Soanes D.M."/>
            <person name="van der Giezen M."/>
            <person name="Wahlund T.M."/>
            <person name="Williams B."/>
            <person name="Wilson W."/>
            <person name="Wolfe G."/>
            <person name="Wurch L.L."/>
        </authorList>
    </citation>
    <scope>NUCLEOTIDE SEQUENCE</scope>
</reference>
<feature type="compositionally biased region" description="Basic residues" evidence="1">
    <location>
        <begin position="1"/>
        <end position="30"/>
    </location>
</feature>
<evidence type="ECO:0000313" key="2">
    <source>
        <dbReference type="EnsemblProtists" id="EOD14608"/>
    </source>
</evidence>
<dbReference type="PaxDb" id="2903-EOD14608"/>